<protein>
    <recommendedName>
        <fullName evidence="10">RING-type domain-containing protein</fullName>
    </recommendedName>
</protein>
<feature type="compositionally biased region" description="Basic residues" evidence="9">
    <location>
        <begin position="990"/>
        <end position="1016"/>
    </location>
</feature>
<feature type="compositionally biased region" description="Basic residues" evidence="9">
    <location>
        <begin position="369"/>
        <end position="383"/>
    </location>
</feature>
<evidence type="ECO:0000313" key="11">
    <source>
        <dbReference type="EMBL" id="KAJ7708242.1"/>
    </source>
</evidence>
<evidence type="ECO:0000313" key="12">
    <source>
        <dbReference type="Proteomes" id="UP001221757"/>
    </source>
</evidence>
<feature type="region of interest" description="Disordered" evidence="9">
    <location>
        <begin position="1"/>
        <end position="43"/>
    </location>
</feature>
<comment type="caution">
    <text evidence="11">The sequence shown here is derived from an EMBL/GenBank/DDBJ whole genome shotgun (WGS) entry which is preliminary data.</text>
</comment>
<feature type="region of interest" description="Disordered" evidence="9">
    <location>
        <begin position="1321"/>
        <end position="1345"/>
    </location>
</feature>
<evidence type="ECO:0000256" key="5">
    <source>
        <dbReference type="ARBA" id="ARBA00023015"/>
    </source>
</evidence>
<dbReference type="Proteomes" id="UP001221757">
    <property type="component" value="Unassembled WGS sequence"/>
</dbReference>
<organism evidence="11 12">
    <name type="scientific">Mycena rosella</name>
    <name type="common">Pink bonnet</name>
    <name type="synonym">Agaricus rosellus</name>
    <dbReference type="NCBI Taxonomy" id="1033263"/>
    <lineage>
        <taxon>Eukaryota</taxon>
        <taxon>Fungi</taxon>
        <taxon>Dikarya</taxon>
        <taxon>Basidiomycota</taxon>
        <taxon>Agaricomycotina</taxon>
        <taxon>Agaricomycetes</taxon>
        <taxon>Agaricomycetidae</taxon>
        <taxon>Agaricales</taxon>
        <taxon>Marasmiineae</taxon>
        <taxon>Mycenaceae</taxon>
        <taxon>Mycena</taxon>
    </lineage>
</organism>
<evidence type="ECO:0000256" key="7">
    <source>
        <dbReference type="ARBA" id="ARBA00023242"/>
    </source>
</evidence>
<feature type="region of interest" description="Disordered" evidence="9">
    <location>
        <begin position="74"/>
        <end position="272"/>
    </location>
</feature>
<feature type="compositionally biased region" description="Basic and acidic residues" evidence="9">
    <location>
        <begin position="472"/>
        <end position="481"/>
    </location>
</feature>
<name>A0AAD7GYT1_MYCRO</name>
<dbReference type="GO" id="GO:0005634">
    <property type="term" value="C:nucleus"/>
    <property type="evidence" value="ECO:0007669"/>
    <property type="project" value="UniProtKB-SubCell"/>
</dbReference>
<evidence type="ECO:0000256" key="8">
    <source>
        <dbReference type="PROSITE-ProRule" id="PRU00175"/>
    </source>
</evidence>
<feature type="compositionally biased region" description="Low complexity" evidence="9">
    <location>
        <begin position="1122"/>
        <end position="1146"/>
    </location>
</feature>
<keyword evidence="12" id="KW-1185">Reference proteome</keyword>
<keyword evidence="5" id="KW-0805">Transcription regulation</keyword>
<dbReference type="GO" id="GO:0008270">
    <property type="term" value="F:zinc ion binding"/>
    <property type="evidence" value="ECO:0007669"/>
    <property type="project" value="UniProtKB-KW"/>
</dbReference>
<dbReference type="PROSITE" id="PS00518">
    <property type="entry name" value="ZF_RING_1"/>
    <property type="match status" value="1"/>
</dbReference>
<proteinExistence type="predicted"/>
<feature type="compositionally biased region" description="Basic and acidic residues" evidence="9">
    <location>
        <begin position="819"/>
        <end position="835"/>
    </location>
</feature>
<evidence type="ECO:0000256" key="9">
    <source>
        <dbReference type="SAM" id="MobiDB-lite"/>
    </source>
</evidence>
<evidence type="ECO:0000256" key="1">
    <source>
        <dbReference type="ARBA" id="ARBA00004123"/>
    </source>
</evidence>
<feature type="compositionally biased region" description="Basic residues" evidence="9">
    <location>
        <begin position="1188"/>
        <end position="1206"/>
    </location>
</feature>
<gene>
    <name evidence="11" type="ORF">B0H17DRAFT_453140</name>
</gene>
<feature type="compositionally biased region" description="Polar residues" evidence="9">
    <location>
        <begin position="330"/>
        <end position="351"/>
    </location>
</feature>
<feature type="compositionally biased region" description="Basic residues" evidence="9">
    <location>
        <begin position="551"/>
        <end position="562"/>
    </location>
</feature>
<dbReference type="PROSITE" id="PS50089">
    <property type="entry name" value="ZF_RING_2"/>
    <property type="match status" value="1"/>
</dbReference>
<feature type="compositionally biased region" description="Low complexity" evidence="9">
    <location>
        <begin position="80"/>
        <end position="91"/>
    </location>
</feature>
<evidence type="ECO:0000256" key="4">
    <source>
        <dbReference type="ARBA" id="ARBA00022833"/>
    </source>
</evidence>
<comment type="subcellular location">
    <subcellularLocation>
        <location evidence="1">Nucleus</location>
    </subcellularLocation>
</comment>
<reference evidence="11" key="1">
    <citation type="submission" date="2023-03" db="EMBL/GenBank/DDBJ databases">
        <title>Massive genome expansion in bonnet fungi (Mycena s.s.) driven by repeated elements and novel gene families across ecological guilds.</title>
        <authorList>
            <consortium name="Lawrence Berkeley National Laboratory"/>
            <person name="Harder C.B."/>
            <person name="Miyauchi S."/>
            <person name="Viragh M."/>
            <person name="Kuo A."/>
            <person name="Thoen E."/>
            <person name="Andreopoulos B."/>
            <person name="Lu D."/>
            <person name="Skrede I."/>
            <person name="Drula E."/>
            <person name="Henrissat B."/>
            <person name="Morin E."/>
            <person name="Kohler A."/>
            <person name="Barry K."/>
            <person name="LaButti K."/>
            <person name="Morin E."/>
            <person name="Salamov A."/>
            <person name="Lipzen A."/>
            <person name="Mereny Z."/>
            <person name="Hegedus B."/>
            <person name="Baldrian P."/>
            <person name="Stursova M."/>
            <person name="Weitz H."/>
            <person name="Taylor A."/>
            <person name="Grigoriev I.V."/>
            <person name="Nagy L.G."/>
            <person name="Martin F."/>
            <person name="Kauserud H."/>
        </authorList>
    </citation>
    <scope>NUCLEOTIDE SEQUENCE</scope>
    <source>
        <strain evidence="11">CBHHK067</strain>
    </source>
</reference>
<evidence type="ECO:0000256" key="6">
    <source>
        <dbReference type="ARBA" id="ARBA00023163"/>
    </source>
</evidence>
<feature type="compositionally biased region" description="Low complexity" evidence="9">
    <location>
        <begin position="439"/>
        <end position="454"/>
    </location>
</feature>
<feature type="region of interest" description="Disordered" evidence="9">
    <location>
        <begin position="501"/>
        <end position="649"/>
    </location>
</feature>
<evidence type="ECO:0000256" key="2">
    <source>
        <dbReference type="ARBA" id="ARBA00022723"/>
    </source>
</evidence>
<evidence type="ECO:0000256" key="3">
    <source>
        <dbReference type="ARBA" id="ARBA00022771"/>
    </source>
</evidence>
<dbReference type="InterPro" id="IPR017907">
    <property type="entry name" value="Znf_RING_CS"/>
</dbReference>
<keyword evidence="7" id="KW-0539">Nucleus</keyword>
<feature type="compositionally biased region" description="Low complexity" evidence="9">
    <location>
        <begin position="895"/>
        <end position="924"/>
    </location>
</feature>
<feature type="compositionally biased region" description="Polar residues" evidence="9">
    <location>
        <begin position="154"/>
        <end position="183"/>
    </location>
</feature>
<feature type="compositionally biased region" description="Basic and acidic residues" evidence="9">
    <location>
        <begin position="426"/>
        <end position="438"/>
    </location>
</feature>
<evidence type="ECO:0000259" key="10">
    <source>
        <dbReference type="PROSITE" id="PS50089"/>
    </source>
</evidence>
<accession>A0AAD7GYT1</accession>
<feature type="compositionally biased region" description="Basic and acidic residues" evidence="9">
    <location>
        <begin position="404"/>
        <end position="417"/>
    </location>
</feature>
<feature type="region of interest" description="Disordered" evidence="9">
    <location>
        <begin position="1490"/>
        <end position="1521"/>
    </location>
</feature>
<feature type="compositionally biased region" description="Basic residues" evidence="9">
    <location>
        <begin position="838"/>
        <end position="847"/>
    </location>
</feature>
<keyword evidence="4" id="KW-0862">Zinc</keyword>
<feature type="compositionally biased region" description="Polar residues" evidence="9">
    <location>
        <begin position="21"/>
        <end position="40"/>
    </location>
</feature>
<feature type="region of interest" description="Disordered" evidence="9">
    <location>
        <begin position="785"/>
        <end position="1045"/>
    </location>
</feature>
<feature type="compositionally biased region" description="Low complexity" evidence="9">
    <location>
        <begin position="191"/>
        <end position="244"/>
    </location>
</feature>
<feature type="compositionally biased region" description="Basic and acidic residues" evidence="9">
    <location>
        <begin position="683"/>
        <end position="704"/>
    </location>
</feature>
<feature type="region of interest" description="Disordered" evidence="9">
    <location>
        <begin position="1117"/>
        <end position="1229"/>
    </location>
</feature>
<keyword evidence="6" id="KW-0804">Transcription</keyword>
<dbReference type="EMBL" id="JARKIE010000004">
    <property type="protein sequence ID" value="KAJ7708242.1"/>
    <property type="molecule type" value="Genomic_DNA"/>
</dbReference>
<dbReference type="InterPro" id="IPR018866">
    <property type="entry name" value="Znf-4CXXC_R1"/>
</dbReference>
<dbReference type="InterPro" id="IPR001841">
    <property type="entry name" value="Znf_RING"/>
</dbReference>
<feature type="domain" description="RING-type" evidence="10">
    <location>
        <begin position="1253"/>
        <end position="1303"/>
    </location>
</feature>
<keyword evidence="3 8" id="KW-0863">Zinc-finger</keyword>
<feature type="compositionally biased region" description="Polar residues" evidence="9">
    <location>
        <begin position="1172"/>
        <end position="1182"/>
    </location>
</feature>
<dbReference type="Pfam" id="PF10497">
    <property type="entry name" value="zf-4CXXC_R1"/>
    <property type="match status" value="1"/>
</dbReference>
<feature type="region of interest" description="Disordered" evidence="9">
    <location>
        <begin position="663"/>
        <end position="704"/>
    </location>
</feature>
<feature type="compositionally biased region" description="Pro residues" evidence="9">
    <location>
        <begin position="1324"/>
        <end position="1335"/>
    </location>
</feature>
<feature type="region of interest" description="Disordered" evidence="9">
    <location>
        <begin position="330"/>
        <end position="486"/>
    </location>
</feature>
<keyword evidence="2" id="KW-0479">Metal-binding</keyword>
<sequence length="1521" mass="162341">MAESSLANWDGSLNPAKATSAPIQGPTSISPSQSIGSKTENSAEKNIDALSASKTAFSAQGSTSEYLQLIAHANPPYASPKPSSSMSISPSATIGPQMPHTSSPAPVPRASGQTPLHFGAPREILTTPVSPMGPGLPWLKRTPPEKGGLIPLDIQTTSSTHGRGTQVQRAQTYTTPTTFAPNQTHTRTHSHTSISSPLSSLSSALSSSPRSAPASAPATGPGTSRTSISALPSSSSSSVFGPPSALLSVPAPRSTSFGEPGPALRPLAPAPVPPTSTSALLWGTMPTPNQLPPPPPRHPLVSAATSPQWLRAPGSWRDNGRLYVYAQTEEQGQEAVQSPNTTHASPNSKSRPTVAAGANMSMPNTEGHGHRHQHQQHRQRHQRQAAGPGPGAMYHRQNGNPMTEKGKEKEKEKEGRARSVMVTYESKAKKARSEEARASEGISSNSTSTSTSTSIAGYKRGPAGIVGGSPRKQVDGADGDKPQLFIPSPEISKAQVQAARDLFTPPPPSSGPPAHELFTPPPERLFTATPERPASPVRRARVPDGVGVAHKLVRAPTQKRKREVLDYVRVPPMPYKRARTDSQRGRSPSVTTRGRKSRSMVSWSTRDGGASSEREWESSSLGRSRSRSVETRPRKTKVKAAPPVGMRSDLGDALNQAWAANERTGSIPVGAELGGTRGKRKERGRDEQDAGARKRVKKVEDGERGRKRSTTLLLLEDGPSNVRKASSAKIQEGAWTAENDGVTWLSFDVAVLDADRAACAGLKLALKWDGELPVDLGPPRRPCLAWPLPQRGQEEDEVSTGGSVRTVDEAAGGGRRRVPREDVSKGKTEADEVTRGRPAQRKSRPPKSKIPSAEREREQQEASPASRVVQNKPKSKRKPPARPGPLKLQARIPVPSSAPLPQAAASDQPPSSPLSAPTASARPSPIHEQLSFATSTSSIHLMLASPTSAEGGAPMALSAKARGKQRAASRTPSPGHDADETLSPWIVRSASRRGRSASRGHRSASRGRRSASRGRLRSSLEPSMRTYFEGFDPSPPGQQLSPHGLRGYPLAPLVMPPFTAFDVQANHTPLPFVEPAPSSYMPPQDSQPYGDGTVDPSLLLGGVMMELEADYYAPADEHTQKSPTLSVASSSSSLSSSEPAPSPVALRVSSRRPVHRQVPDGMMLTDLLGETPSPTGSSSYDQPLSPKPKPKPKPKTRPKSKSKSKSKPNPTQVRPEGGGTKVNECAPPSVPSTDGYFRYSGPPWPLGDGEAFCHQCRRTVRTMTMTYDECKHTFCVRCVMLKYDPGTVAFELSPSPDDCPRCSGICSCDTCTRRRGEVYAPLRPKAPPEPRPSGPLLPRTARASRVQPRDLSLERMVINPVKHFANMYDHNGVRIARTFTGEDGNDQVVVACHANSPRIFIGAVQDEWNLGPKHIATIEPTPVLPRRPREGARRRYYIGKEKPLHLPVRPRRAAPIPAALTAVVPAAPAPTPAPVTAPVPADLAIAVPAAPPSSAPLDDFNEPLSPLSSLGDTETGAEDDD</sequence>